<dbReference type="Pfam" id="PF14815">
    <property type="entry name" value="NUDIX_4"/>
    <property type="match status" value="1"/>
</dbReference>
<evidence type="ECO:0000256" key="10">
    <source>
        <dbReference type="ARBA" id="ARBA00023004"/>
    </source>
</evidence>
<dbReference type="KEGG" id="ada:A5CPEGH6_17360"/>
<dbReference type="NCBIfam" id="TIGR01084">
    <property type="entry name" value="mutY"/>
    <property type="match status" value="1"/>
</dbReference>
<evidence type="ECO:0000256" key="7">
    <source>
        <dbReference type="ARBA" id="ARBA00022723"/>
    </source>
</evidence>
<evidence type="ECO:0000256" key="11">
    <source>
        <dbReference type="ARBA" id="ARBA00023014"/>
    </source>
</evidence>
<evidence type="ECO:0000256" key="4">
    <source>
        <dbReference type="ARBA" id="ARBA00012045"/>
    </source>
</evidence>
<comment type="similarity">
    <text evidence="3 14">Belongs to the Nth/MutY family.</text>
</comment>
<keyword evidence="11" id="KW-0411">Iron-sulfur</keyword>
<evidence type="ECO:0000256" key="1">
    <source>
        <dbReference type="ARBA" id="ARBA00000843"/>
    </source>
</evidence>
<dbReference type="InterPro" id="IPR011257">
    <property type="entry name" value="DNA_glycosylase"/>
</dbReference>
<comment type="cofactor">
    <cofactor evidence="14">
        <name>[4Fe-4S] cluster</name>
        <dbReference type="ChEBI" id="CHEBI:49883"/>
    </cofactor>
    <text evidence="14">Binds 1 [4Fe-4S] cluster.</text>
</comment>
<keyword evidence="8 14" id="KW-0227">DNA damage</keyword>
<evidence type="ECO:0000313" key="17">
    <source>
        <dbReference type="Proteomes" id="UP000319374"/>
    </source>
</evidence>
<evidence type="ECO:0000256" key="9">
    <source>
        <dbReference type="ARBA" id="ARBA00022801"/>
    </source>
</evidence>
<dbReference type="GO" id="GO:0006298">
    <property type="term" value="P:mismatch repair"/>
    <property type="evidence" value="ECO:0007669"/>
    <property type="project" value="TreeGrafter"/>
</dbReference>
<keyword evidence="17" id="KW-1185">Reference proteome</keyword>
<evidence type="ECO:0000256" key="2">
    <source>
        <dbReference type="ARBA" id="ARBA00002933"/>
    </source>
</evidence>
<dbReference type="EMBL" id="AP019736">
    <property type="protein sequence ID" value="BBL07098.1"/>
    <property type="molecule type" value="Genomic_DNA"/>
</dbReference>
<name>A0A4Y1X436_9BACT</name>
<dbReference type="Gene3D" id="1.10.1670.10">
    <property type="entry name" value="Helix-hairpin-Helix base-excision DNA repair enzymes (C-terminal)"/>
    <property type="match status" value="1"/>
</dbReference>
<dbReference type="CDD" id="cd00056">
    <property type="entry name" value="ENDO3c"/>
    <property type="match status" value="1"/>
</dbReference>
<dbReference type="SMART" id="SM00478">
    <property type="entry name" value="ENDO3c"/>
    <property type="match status" value="1"/>
</dbReference>
<accession>A0A4Y1X436</accession>
<evidence type="ECO:0000256" key="12">
    <source>
        <dbReference type="ARBA" id="ARBA00023204"/>
    </source>
</evidence>
<evidence type="ECO:0000313" key="16">
    <source>
        <dbReference type="EMBL" id="BBL07098.1"/>
    </source>
</evidence>
<keyword evidence="7" id="KW-0479">Metal-binding</keyword>
<dbReference type="Proteomes" id="UP000319374">
    <property type="component" value="Chromosome"/>
</dbReference>
<dbReference type="CDD" id="cd03431">
    <property type="entry name" value="NUDIX_DNA_Glycosylase_C-MutY"/>
    <property type="match status" value="1"/>
</dbReference>
<evidence type="ECO:0000256" key="14">
    <source>
        <dbReference type="RuleBase" id="RU365096"/>
    </source>
</evidence>
<proteinExistence type="inferred from homology"/>
<keyword evidence="12" id="KW-0234">DNA repair</keyword>
<dbReference type="GO" id="GO:0000701">
    <property type="term" value="F:purine-specific mismatch base pair DNA N-glycosylase activity"/>
    <property type="evidence" value="ECO:0007669"/>
    <property type="project" value="UniProtKB-EC"/>
</dbReference>
<dbReference type="InterPro" id="IPR015797">
    <property type="entry name" value="NUDIX_hydrolase-like_dom_sf"/>
</dbReference>
<dbReference type="AlphaFoldDB" id="A0A4Y1X436"/>
<dbReference type="GO" id="GO:0046872">
    <property type="term" value="F:metal ion binding"/>
    <property type="evidence" value="ECO:0007669"/>
    <property type="project" value="UniProtKB-UniRule"/>
</dbReference>
<evidence type="ECO:0000259" key="15">
    <source>
        <dbReference type="SMART" id="SM00478"/>
    </source>
</evidence>
<dbReference type="GO" id="GO:0034039">
    <property type="term" value="F:8-oxo-7,8-dihydroguanine DNA N-glycosylase activity"/>
    <property type="evidence" value="ECO:0007669"/>
    <property type="project" value="TreeGrafter"/>
</dbReference>
<dbReference type="GO" id="GO:0035485">
    <property type="term" value="F:adenine/guanine mispair binding"/>
    <property type="evidence" value="ECO:0007669"/>
    <property type="project" value="TreeGrafter"/>
</dbReference>
<dbReference type="InterPro" id="IPR044298">
    <property type="entry name" value="MIG/MutY"/>
</dbReference>
<sequence>MQTMTYRIADILLDWYSREGRDLPWRRTRDPYRIWLSEVILQQTRVAQGTEYYLRFVGRFPDVRSLASASEDEVLKLWQGLGYYSRARNLHAAARQVVDDFGGRFPTTFAGVRSLRGVGDYTAAAVCSAAYSLPYAAVDGNVYRVLSRLFDIAEPIDTASGRRLFAELARSQLDERDPGRYNQAIMDFGALRCTPSPPRCGECPFGDRCLALAAGTVVSRPVKQGRTQLRDRWFHYLHITSGGRTLLCRRSGRDIWQGLYEFPLLETPEAADFGALLRMPRFAELLGDAPWRLLGSMPVARHQLSHQTIHAVFHRIETPSLTPAAEALAVPTGTLGDYAVPRLIDRYLMSCQR</sequence>
<dbReference type="SUPFAM" id="SSF48150">
    <property type="entry name" value="DNA-glycosylase"/>
    <property type="match status" value="1"/>
</dbReference>
<feature type="domain" description="HhH-GPD" evidence="15">
    <location>
        <begin position="40"/>
        <end position="191"/>
    </location>
</feature>
<dbReference type="FunFam" id="1.10.340.30:FF:000002">
    <property type="entry name" value="Adenine DNA glycosylase"/>
    <property type="match status" value="1"/>
</dbReference>
<dbReference type="Gene3D" id="3.90.79.10">
    <property type="entry name" value="Nucleoside Triphosphate Pyrophosphohydrolase"/>
    <property type="match status" value="1"/>
</dbReference>
<keyword evidence="6" id="KW-0004">4Fe-4S</keyword>
<dbReference type="Gene3D" id="1.10.340.30">
    <property type="entry name" value="Hypothetical protein, domain 2"/>
    <property type="match status" value="1"/>
</dbReference>
<dbReference type="GO" id="GO:0051539">
    <property type="term" value="F:4 iron, 4 sulfur cluster binding"/>
    <property type="evidence" value="ECO:0007669"/>
    <property type="project" value="UniProtKB-UniRule"/>
</dbReference>
<reference evidence="17" key="1">
    <citation type="submission" date="2019-06" db="EMBL/GenBank/DDBJ databases">
        <title>Alistipes onderdonkii subsp. vulgaris subsp. nov., Alistipes dispar sp. nov. and Alistipes communis sp. nov., isolated from human faeces, and creation of Alistipes onderdonkii subsp. onderdonkii subsp. nov.</title>
        <authorList>
            <person name="Sakamoto M."/>
            <person name="Ikeyama N."/>
            <person name="Ogata Y."/>
            <person name="Suda W."/>
            <person name="Iino T."/>
            <person name="Hattori M."/>
            <person name="Ohkuma M."/>
        </authorList>
    </citation>
    <scope>NUCLEOTIDE SEQUENCE [LARGE SCALE GENOMIC DNA]</scope>
    <source>
        <strain evidence="17">5CPEGH6</strain>
    </source>
</reference>
<dbReference type="PANTHER" id="PTHR42944:SF1">
    <property type="entry name" value="ADENINE DNA GLYCOSYLASE"/>
    <property type="match status" value="1"/>
</dbReference>
<dbReference type="InterPro" id="IPR029119">
    <property type="entry name" value="MutY_C"/>
</dbReference>
<gene>
    <name evidence="16" type="ORF">A5CPEGH6_17360</name>
</gene>
<dbReference type="GO" id="GO:0032357">
    <property type="term" value="F:oxidized purine DNA binding"/>
    <property type="evidence" value="ECO:0007669"/>
    <property type="project" value="TreeGrafter"/>
</dbReference>
<comment type="function">
    <text evidence="2">Adenine glycosylase active on G-A mispairs. MutY also corrects error-prone DNA synthesis past GO lesions which are due to the oxidatively damaged form of guanine: 7,8-dihydro-8-oxoguanine (8-oxo-dGTP).</text>
</comment>
<dbReference type="GO" id="GO:0006284">
    <property type="term" value="P:base-excision repair"/>
    <property type="evidence" value="ECO:0007669"/>
    <property type="project" value="UniProtKB-UniRule"/>
</dbReference>
<evidence type="ECO:0000256" key="6">
    <source>
        <dbReference type="ARBA" id="ARBA00022485"/>
    </source>
</evidence>
<evidence type="ECO:0000256" key="8">
    <source>
        <dbReference type="ARBA" id="ARBA00022763"/>
    </source>
</evidence>
<evidence type="ECO:0000256" key="13">
    <source>
        <dbReference type="ARBA" id="ARBA00023295"/>
    </source>
</evidence>
<evidence type="ECO:0000256" key="5">
    <source>
        <dbReference type="ARBA" id="ARBA00022023"/>
    </source>
</evidence>
<dbReference type="InterPro" id="IPR023170">
    <property type="entry name" value="HhH_base_excis_C"/>
</dbReference>
<keyword evidence="9" id="KW-0378">Hydrolase</keyword>
<keyword evidence="10 14" id="KW-0408">Iron</keyword>
<dbReference type="EC" id="3.2.2.31" evidence="4 14"/>
<dbReference type="InterPro" id="IPR005760">
    <property type="entry name" value="A/G_AdeGlyc_MutY"/>
</dbReference>
<dbReference type="Pfam" id="PF00730">
    <property type="entry name" value="HhH-GPD"/>
    <property type="match status" value="1"/>
</dbReference>
<comment type="catalytic activity">
    <reaction evidence="1 14">
        <text>Hydrolyzes free adenine bases from 7,8-dihydro-8-oxoguanine:adenine mismatched double-stranded DNA, leaving an apurinic site.</text>
        <dbReference type="EC" id="3.2.2.31"/>
    </reaction>
</comment>
<dbReference type="SUPFAM" id="SSF55811">
    <property type="entry name" value="Nudix"/>
    <property type="match status" value="1"/>
</dbReference>
<dbReference type="PANTHER" id="PTHR42944">
    <property type="entry name" value="ADENINE DNA GLYCOSYLASE"/>
    <property type="match status" value="1"/>
</dbReference>
<evidence type="ECO:0000256" key="3">
    <source>
        <dbReference type="ARBA" id="ARBA00008343"/>
    </source>
</evidence>
<protein>
    <recommendedName>
        <fullName evidence="5 14">Adenine DNA glycosylase</fullName>
        <ecNumber evidence="4 14">3.2.2.31</ecNumber>
    </recommendedName>
</protein>
<dbReference type="InterPro" id="IPR003265">
    <property type="entry name" value="HhH-GPD_domain"/>
</dbReference>
<keyword evidence="13 14" id="KW-0326">Glycosidase</keyword>
<organism evidence="16 17">
    <name type="scientific">Alistipes dispar</name>
    <dbReference type="NCBI Taxonomy" id="2585119"/>
    <lineage>
        <taxon>Bacteria</taxon>
        <taxon>Pseudomonadati</taxon>
        <taxon>Bacteroidota</taxon>
        <taxon>Bacteroidia</taxon>
        <taxon>Bacteroidales</taxon>
        <taxon>Rikenellaceae</taxon>
        <taxon>Alistipes</taxon>
    </lineage>
</organism>